<gene>
    <name evidence="1" type="ORF">HS1_000622</name>
</gene>
<organism evidence="1 2">
    <name type="scientific">Desulfofervidus auxilii</name>
    <dbReference type="NCBI Taxonomy" id="1621989"/>
    <lineage>
        <taxon>Bacteria</taxon>
        <taxon>Pseudomonadati</taxon>
        <taxon>Thermodesulfobacteriota</taxon>
        <taxon>Candidatus Desulfofervidia</taxon>
        <taxon>Candidatus Desulfofervidales</taxon>
        <taxon>Candidatus Desulfofervidaceae</taxon>
        <taxon>Candidatus Desulfofervidus</taxon>
    </lineage>
</organism>
<dbReference type="KEGG" id="daw:HS1_000622"/>
<evidence type="ECO:0000313" key="1">
    <source>
        <dbReference type="EMBL" id="AMM40428.1"/>
    </source>
</evidence>
<protein>
    <submittedName>
        <fullName evidence="1">Uncharacterized protein</fullName>
    </submittedName>
</protein>
<dbReference type="RefSeq" id="WP_066060809.1">
    <property type="nucleotide sequence ID" value="NZ_CP013015.1"/>
</dbReference>
<reference evidence="1 2" key="1">
    <citation type="submission" date="2015-10" db="EMBL/GenBank/DDBJ databases">
        <title>Candidatus Desulfofervidus auxilii, a hydrogenotrophic sulfate-reducing bacterium involved in the thermophilic anaerobic oxidation of methane.</title>
        <authorList>
            <person name="Krukenberg V."/>
            <person name="Richter M."/>
            <person name="Wegener G."/>
        </authorList>
    </citation>
    <scope>NUCLEOTIDE SEQUENCE [LARGE SCALE GENOMIC DNA]</scope>
    <source>
        <strain evidence="1 2">HS1</strain>
    </source>
</reference>
<dbReference type="AlphaFoldDB" id="A0A7U4THN5"/>
<name>A0A7U4THN5_DESA2</name>
<evidence type="ECO:0000313" key="2">
    <source>
        <dbReference type="Proteomes" id="UP000070560"/>
    </source>
</evidence>
<accession>A0A7U4THN5</accession>
<keyword evidence="2" id="KW-1185">Reference proteome</keyword>
<dbReference type="Proteomes" id="UP000070560">
    <property type="component" value="Chromosome"/>
</dbReference>
<dbReference type="EMBL" id="CP013015">
    <property type="protein sequence ID" value="AMM40428.1"/>
    <property type="molecule type" value="Genomic_DNA"/>
</dbReference>
<sequence length="107" mass="12417">MFAIGSWAIRVDWETFMNDGLWKRRAVIVLALIFLLTGCFARLKAPELNPEMAGFQGMEWDTSLEKLNLKIKGEDKGRGLKWFFTKDKIFLANVPLNEAIYEKDKFI</sequence>
<proteinExistence type="predicted"/>